<protein>
    <recommendedName>
        <fullName evidence="1">5-oxoprolinase subunit A</fullName>
        <shortName evidence="1">5-OPase subunit A</shortName>
        <ecNumber evidence="1">3.5.2.9</ecNumber>
    </recommendedName>
    <alternativeName>
        <fullName evidence="1">5-oxoprolinase (ATP-hydrolyzing) subunit A</fullName>
    </alternativeName>
</protein>
<dbReference type="Pfam" id="PF03746">
    <property type="entry name" value="LamB_YcsF"/>
    <property type="match status" value="1"/>
</dbReference>
<dbReference type="InterPro" id="IPR011330">
    <property type="entry name" value="Glyco_hydro/deAcase_b/a-brl"/>
</dbReference>
<dbReference type="OrthoDB" id="9773478at2"/>
<name>A0A3E2TLG3_9FIRM</name>
<comment type="similarity">
    <text evidence="1">Belongs to the LamB/PxpA family.</text>
</comment>
<dbReference type="GO" id="GO:0017168">
    <property type="term" value="F:5-oxoprolinase (ATP-hydrolyzing) activity"/>
    <property type="evidence" value="ECO:0007669"/>
    <property type="project" value="UniProtKB-UniRule"/>
</dbReference>
<dbReference type="HAMAP" id="MF_00691">
    <property type="entry name" value="PxpA"/>
    <property type="match status" value="1"/>
</dbReference>
<accession>A0A3E2TLG3</accession>
<dbReference type="InterPro" id="IPR005501">
    <property type="entry name" value="LamB/YcsF/PxpA-like"/>
</dbReference>
<comment type="function">
    <text evidence="1">Catalyzes the cleavage of 5-oxoproline to form L-glutamate coupled to the hydrolysis of ATP to ADP and inorganic phosphate.</text>
</comment>
<dbReference type="AlphaFoldDB" id="A0A3E2TLG3"/>
<comment type="subunit">
    <text evidence="1">Forms a complex composed of PxpA, PxpB and PxpC.</text>
</comment>
<dbReference type="EMBL" id="QVEU01000001">
    <property type="protein sequence ID" value="RGB78218.1"/>
    <property type="molecule type" value="Genomic_DNA"/>
</dbReference>
<evidence type="ECO:0000256" key="1">
    <source>
        <dbReference type="HAMAP-Rule" id="MF_00691"/>
    </source>
</evidence>
<comment type="caution">
    <text evidence="2">The sequence shown here is derived from an EMBL/GenBank/DDBJ whole genome shotgun (WGS) entry which is preliminary data.</text>
</comment>
<dbReference type="SUPFAM" id="SSF88713">
    <property type="entry name" value="Glycoside hydrolase/deacetylase"/>
    <property type="match status" value="1"/>
</dbReference>
<proteinExistence type="inferred from homology"/>
<dbReference type="PANTHER" id="PTHR30292:SF0">
    <property type="entry name" value="5-OXOPROLINASE SUBUNIT A"/>
    <property type="match status" value="1"/>
</dbReference>
<reference evidence="2 3" key="1">
    <citation type="submission" date="2018-08" db="EMBL/GenBank/DDBJ databases">
        <title>A genome reference for cultivated species of the human gut microbiota.</title>
        <authorList>
            <person name="Zou Y."/>
            <person name="Xue W."/>
            <person name="Luo G."/>
        </authorList>
    </citation>
    <scope>NUCLEOTIDE SEQUENCE [LARGE SCALE GENOMIC DNA]</scope>
    <source>
        <strain evidence="2 3">OF01-3</strain>
    </source>
</reference>
<dbReference type="NCBIfam" id="NF003816">
    <property type="entry name" value="PRK05406.1-5"/>
    <property type="match status" value="1"/>
</dbReference>
<dbReference type="EC" id="3.5.2.9" evidence="1"/>
<dbReference type="CDD" id="cd10787">
    <property type="entry name" value="LamB_YcsF_like"/>
    <property type="match status" value="1"/>
</dbReference>
<keyword evidence="1 2" id="KW-0378">Hydrolase</keyword>
<gene>
    <name evidence="1 2" type="primary">pxpA</name>
    <name evidence="2" type="ORF">DXA39_01850</name>
</gene>
<evidence type="ECO:0000313" key="2">
    <source>
        <dbReference type="EMBL" id="RGB78218.1"/>
    </source>
</evidence>
<dbReference type="RefSeq" id="WP_117520525.1">
    <property type="nucleotide sequence ID" value="NZ_AP031484.1"/>
</dbReference>
<organism evidence="2 3">
    <name type="scientific">Anaerococcus nagyae</name>
    <dbReference type="NCBI Taxonomy" id="1755241"/>
    <lineage>
        <taxon>Bacteria</taxon>
        <taxon>Bacillati</taxon>
        <taxon>Bacillota</taxon>
        <taxon>Tissierellia</taxon>
        <taxon>Tissierellales</taxon>
        <taxon>Peptoniphilaceae</taxon>
        <taxon>Anaerococcus</taxon>
    </lineage>
</organism>
<dbReference type="Gene3D" id="3.20.20.370">
    <property type="entry name" value="Glycoside hydrolase/deacetylase"/>
    <property type="match status" value="1"/>
</dbReference>
<keyword evidence="1" id="KW-0067">ATP-binding</keyword>
<dbReference type="PANTHER" id="PTHR30292">
    <property type="entry name" value="UNCHARACTERIZED PROTEIN YBGL-RELATED"/>
    <property type="match status" value="1"/>
</dbReference>
<dbReference type="GO" id="GO:0005524">
    <property type="term" value="F:ATP binding"/>
    <property type="evidence" value="ECO:0007669"/>
    <property type="project" value="UniProtKB-UniRule"/>
</dbReference>
<dbReference type="GO" id="GO:0005975">
    <property type="term" value="P:carbohydrate metabolic process"/>
    <property type="evidence" value="ECO:0007669"/>
    <property type="project" value="InterPro"/>
</dbReference>
<dbReference type="NCBIfam" id="NF003814">
    <property type="entry name" value="PRK05406.1-3"/>
    <property type="match status" value="1"/>
</dbReference>
<evidence type="ECO:0000313" key="3">
    <source>
        <dbReference type="Proteomes" id="UP000261011"/>
    </source>
</evidence>
<comment type="catalytic activity">
    <reaction evidence="1">
        <text>5-oxo-L-proline + ATP + 2 H2O = L-glutamate + ADP + phosphate + H(+)</text>
        <dbReference type="Rhea" id="RHEA:10348"/>
        <dbReference type="ChEBI" id="CHEBI:15377"/>
        <dbReference type="ChEBI" id="CHEBI:15378"/>
        <dbReference type="ChEBI" id="CHEBI:29985"/>
        <dbReference type="ChEBI" id="CHEBI:30616"/>
        <dbReference type="ChEBI" id="CHEBI:43474"/>
        <dbReference type="ChEBI" id="CHEBI:58402"/>
        <dbReference type="ChEBI" id="CHEBI:456216"/>
        <dbReference type="EC" id="3.5.2.9"/>
    </reaction>
</comment>
<dbReference type="Proteomes" id="UP000261011">
    <property type="component" value="Unassembled WGS sequence"/>
</dbReference>
<keyword evidence="1" id="KW-0547">Nucleotide-binding</keyword>
<keyword evidence="3" id="KW-1185">Reference proteome</keyword>
<sequence length="258" mass="28441">MEYYVDLNSDIGESFGSYKIGLDEEIIKYVTSINLACGYHAGDPLIMDKTCELAQQKGVRIGAHPGYPDLMGFGRRKMDVSPEEARGYFLYQVGALEAFAKAHGTTLQHVKLHGAFYNTACNDEKLANAILDAVEEYNKDLILMVLSGSYIAKEGKKRGLRVAQEVFADRGYNEDGTLVNRKLPGAFVKDPKEALPRVIKMIKEGKVTTADGKEIDIAADSICVHGDNPEALEFVRILKEGLIEEGIKVTSLDEFLGK</sequence>